<reference evidence="3 4" key="1">
    <citation type="submission" date="2014-04" db="EMBL/GenBank/DDBJ databases">
        <authorList>
            <consortium name="DOE Joint Genome Institute"/>
            <person name="Kuo A."/>
            <person name="Girlanda M."/>
            <person name="Perotto S."/>
            <person name="Kohler A."/>
            <person name="Nagy L.G."/>
            <person name="Floudas D."/>
            <person name="Copeland A."/>
            <person name="Barry K.W."/>
            <person name="Cichocki N."/>
            <person name="Veneault-Fourrey C."/>
            <person name="LaButti K."/>
            <person name="Lindquist E.A."/>
            <person name="Lipzen A."/>
            <person name="Lundell T."/>
            <person name="Morin E."/>
            <person name="Murat C."/>
            <person name="Sun H."/>
            <person name="Tunlid A."/>
            <person name="Henrissat B."/>
            <person name="Grigoriev I.V."/>
            <person name="Hibbett D.S."/>
            <person name="Martin F."/>
            <person name="Nordberg H.P."/>
            <person name="Cantor M.N."/>
            <person name="Hua S.X."/>
        </authorList>
    </citation>
    <scope>NUCLEOTIDE SEQUENCE [LARGE SCALE GENOMIC DNA]</scope>
    <source>
        <strain evidence="3 4">MUT 4182</strain>
    </source>
</reference>
<dbReference type="AlphaFoldDB" id="A0A0C3LYC3"/>
<accession>A0A0C3LYC3</accession>
<organism evidence="3 4">
    <name type="scientific">Tulasnella calospora MUT 4182</name>
    <dbReference type="NCBI Taxonomy" id="1051891"/>
    <lineage>
        <taxon>Eukaryota</taxon>
        <taxon>Fungi</taxon>
        <taxon>Dikarya</taxon>
        <taxon>Basidiomycota</taxon>
        <taxon>Agaricomycotina</taxon>
        <taxon>Agaricomycetes</taxon>
        <taxon>Cantharellales</taxon>
        <taxon>Tulasnellaceae</taxon>
        <taxon>Tulasnella</taxon>
    </lineage>
</organism>
<evidence type="ECO:0000256" key="2">
    <source>
        <dbReference type="SAM" id="Phobius"/>
    </source>
</evidence>
<reference evidence="4" key="2">
    <citation type="submission" date="2015-01" db="EMBL/GenBank/DDBJ databases">
        <title>Evolutionary Origins and Diversification of the Mycorrhizal Mutualists.</title>
        <authorList>
            <consortium name="DOE Joint Genome Institute"/>
            <consortium name="Mycorrhizal Genomics Consortium"/>
            <person name="Kohler A."/>
            <person name="Kuo A."/>
            <person name="Nagy L.G."/>
            <person name="Floudas D."/>
            <person name="Copeland A."/>
            <person name="Barry K.W."/>
            <person name="Cichocki N."/>
            <person name="Veneault-Fourrey C."/>
            <person name="LaButti K."/>
            <person name="Lindquist E.A."/>
            <person name="Lipzen A."/>
            <person name="Lundell T."/>
            <person name="Morin E."/>
            <person name="Murat C."/>
            <person name="Riley R."/>
            <person name="Ohm R."/>
            <person name="Sun H."/>
            <person name="Tunlid A."/>
            <person name="Henrissat B."/>
            <person name="Grigoriev I.V."/>
            <person name="Hibbett D.S."/>
            <person name="Martin F."/>
        </authorList>
    </citation>
    <scope>NUCLEOTIDE SEQUENCE [LARGE SCALE GENOMIC DNA]</scope>
    <source>
        <strain evidence="4">MUT 4182</strain>
    </source>
</reference>
<dbReference type="OrthoDB" id="3256592at2759"/>
<evidence type="ECO:0000256" key="1">
    <source>
        <dbReference type="SAM" id="MobiDB-lite"/>
    </source>
</evidence>
<feature type="region of interest" description="Disordered" evidence="1">
    <location>
        <begin position="217"/>
        <end position="297"/>
    </location>
</feature>
<dbReference type="EMBL" id="KN823024">
    <property type="protein sequence ID" value="KIO26432.1"/>
    <property type="molecule type" value="Genomic_DNA"/>
</dbReference>
<feature type="transmembrane region" description="Helical" evidence="2">
    <location>
        <begin position="147"/>
        <end position="163"/>
    </location>
</feature>
<feature type="compositionally biased region" description="Basic and acidic residues" evidence="1">
    <location>
        <begin position="263"/>
        <end position="274"/>
    </location>
</feature>
<keyword evidence="2" id="KW-1133">Transmembrane helix</keyword>
<sequence length="297" mass="33554">MDWGDLMSRLDGVDISKLVAIVGMDTVWENSWAPKEYPSVLRFQHPSYVKMHMGQHWRAEVQEYSIIMRRLNFIDPVESTTITNPNISTVTFYQGFGFIGHHVLEQYREYDILSGLGATGGLYTILDLVFGILFGRPLMAIMVGSKYISPFGLAVAMFGGPALRRKMKRRYPDLNSTDSVQRSFATSDFLHDFVLDLGAAIPKPNMFAPQSQDLDQAYQDPRFHDPGARLYSEERAEPVPDAQKFDEGGERIDLQPVGVTARDSNDSVRSDERLNISGSQYEHAAEFNPSHLERGRP</sequence>
<gene>
    <name evidence="3" type="ORF">M407DRAFT_235088</name>
</gene>
<dbReference type="HOGENOM" id="CLU_937482_0_0_1"/>
<proteinExistence type="predicted"/>
<name>A0A0C3LYC3_9AGAM</name>
<keyword evidence="2" id="KW-0812">Transmembrane</keyword>
<protein>
    <submittedName>
        <fullName evidence="3">Uncharacterized protein</fullName>
    </submittedName>
</protein>
<feature type="transmembrane region" description="Helical" evidence="2">
    <location>
        <begin position="112"/>
        <end position="135"/>
    </location>
</feature>
<evidence type="ECO:0000313" key="4">
    <source>
        <dbReference type="Proteomes" id="UP000054248"/>
    </source>
</evidence>
<keyword evidence="2" id="KW-0472">Membrane</keyword>
<feature type="compositionally biased region" description="Basic and acidic residues" evidence="1">
    <location>
        <begin position="221"/>
        <end position="253"/>
    </location>
</feature>
<keyword evidence="4" id="KW-1185">Reference proteome</keyword>
<dbReference type="Proteomes" id="UP000054248">
    <property type="component" value="Unassembled WGS sequence"/>
</dbReference>
<evidence type="ECO:0000313" key="3">
    <source>
        <dbReference type="EMBL" id="KIO26432.1"/>
    </source>
</evidence>